<keyword evidence="2" id="KW-1185">Reference proteome</keyword>
<organism evidence="1 2">
    <name type="scientific">Dentiscutata erythropus</name>
    <dbReference type="NCBI Taxonomy" id="1348616"/>
    <lineage>
        <taxon>Eukaryota</taxon>
        <taxon>Fungi</taxon>
        <taxon>Fungi incertae sedis</taxon>
        <taxon>Mucoromycota</taxon>
        <taxon>Glomeromycotina</taxon>
        <taxon>Glomeromycetes</taxon>
        <taxon>Diversisporales</taxon>
        <taxon>Gigasporaceae</taxon>
        <taxon>Dentiscutata</taxon>
    </lineage>
</organism>
<dbReference type="Proteomes" id="UP000789405">
    <property type="component" value="Unassembled WGS sequence"/>
</dbReference>
<evidence type="ECO:0000313" key="1">
    <source>
        <dbReference type="EMBL" id="CAG8486541.1"/>
    </source>
</evidence>
<reference evidence="1" key="1">
    <citation type="submission" date="2021-06" db="EMBL/GenBank/DDBJ databases">
        <authorList>
            <person name="Kallberg Y."/>
            <person name="Tangrot J."/>
            <person name="Rosling A."/>
        </authorList>
    </citation>
    <scope>NUCLEOTIDE SEQUENCE</scope>
    <source>
        <strain evidence="1">MA453B</strain>
    </source>
</reference>
<name>A0A9N8ZFM0_9GLOM</name>
<proteinExistence type="predicted"/>
<accession>A0A9N8ZFM0</accession>
<dbReference type="AlphaFoldDB" id="A0A9N8ZFM0"/>
<dbReference type="EMBL" id="CAJVPY010000672">
    <property type="protein sequence ID" value="CAG8486541.1"/>
    <property type="molecule type" value="Genomic_DNA"/>
</dbReference>
<evidence type="ECO:0000313" key="2">
    <source>
        <dbReference type="Proteomes" id="UP000789405"/>
    </source>
</evidence>
<comment type="caution">
    <text evidence="1">The sequence shown here is derived from an EMBL/GenBank/DDBJ whole genome shotgun (WGS) entry which is preliminary data.</text>
</comment>
<sequence>MPNISHFSFNSQGLNFNTNIEDSQENAITEPFKTVNQTDESSSSLAQISNVNTETSYVQCNTLSTLEIMQLIEKYKSKRKTPSSFLIYKNKHKLNPSEAKMKYEHETDDVRETYKRLAEMMRSGSTSNFINLAATSFESSVQNTSINLHQPITQKERVPDFNNIFDETASLQQTFQLSHLSCPSSKSIQAHLTNNTLYPMSAIVQGEYCNELNSISSYQALISPTINPLDICNKNGLITSNGILNDKHHMSNWSEFQTSSNAYVQGINQFENDVLFNHNNTAPCIDEESLLFGQSQMEMTQIIEQPSFFPSEESMFYDNNLRYYFY</sequence>
<gene>
    <name evidence="1" type="ORF">DERYTH_LOCUS2194</name>
</gene>
<protein>
    <submittedName>
        <fullName evidence="1">28158_t:CDS:1</fullName>
    </submittedName>
</protein>
<dbReference type="OrthoDB" id="2436614at2759"/>